<evidence type="ECO:0000256" key="1">
    <source>
        <dbReference type="ARBA" id="ARBA00003253"/>
    </source>
</evidence>
<dbReference type="Pfam" id="PF21948">
    <property type="entry name" value="LplA-B_cat"/>
    <property type="match status" value="1"/>
</dbReference>
<dbReference type="GO" id="GO:0017118">
    <property type="term" value="F:lipoyltransferase activity"/>
    <property type="evidence" value="ECO:0007669"/>
    <property type="project" value="TreeGrafter"/>
</dbReference>
<dbReference type="InterPro" id="IPR045864">
    <property type="entry name" value="aa-tRNA-synth_II/BPL/LPL"/>
</dbReference>
<dbReference type="GO" id="GO:0005739">
    <property type="term" value="C:mitochondrion"/>
    <property type="evidence" value="ECO:0007669"/>
    <property type="project" value="TreeGrafter"/>
</dbReference>
<evidence type="ECO:0000256" key="3">
    <source>
        <dbReference type="ARBA" id="ARBA00008242"/>
    </source>
</evidence>
<evidence type="ECO:0000256" key="2">
    <source>
        <dbReference type="ARBA" id="ARBA00005085"/>
    </source>
</evidence>
<comment type="similarity">
    <text evidence="3">Belongs to the LplA family.</text>
</comment>
<dbReference type="GO" id="GO:0009249">
    <property type="term" value="P:protein lipoylation"/>
    <property type="evidence" value="ECO:0007669"/>
    <property type="project" value="InterPro"/>
</dbReference>
<evidence type="ECO:0000256" key="5">
    <source>
        <dbReference type="SAM" id="MobiDB-lite"/>
    </source>
</evidence>
<comment type="function">
    <text evidence="1">Catalyzes both the ATP-dependent activation of exogenously supplied lipoate to lipoyl-AMP and the transfer of the activated lipoyl onto the lipoyl domains of lipoate-dependent enzymes.</text>
</comment>
<dbReference type="AlphaFoldDB" id="A0AAN6JM55"/>
<reference evidence="7" key="1">
    <citation type="journal article" date="2023" name="PhytoFront">
        <title>Draft Genome Resources of Seven Strains of Tilletia horrida, Causal Agent of Kernel Smut of Rice.</title>
        <authorList>
            <person name="Khanal S."/>
            <person name="Antony Babu S."/>
            <person name="Zhou X.G."/>
        </authorList>
    </citation>
    <scope>NUCLEOTIDE SEQUENCE</scope>
    <source>
        <strain evidence="7">TX3</strain>
    </source>
</reference>
<accession>A0AAN6JM55</accession>
<dbReference type="PANTHER" id="PTHR12561">
    <property type="entry name" value="LIPOATE-PROTEIN LIGASE"/>
    <property type="match status" value="1"/>
</dbReference>
<dbReference type="EMBL" id="JAPDMQ010000071">
    <property type="protein sequence ID" value="KAK0536768.1"/>
    <property type="molecule type" value="Genomic_DNA"/>
</dbReference>
<dbReference type="Proteomes" id="UP001176521">
    <property type="component" value="Unassembled WGS sequence"/>
</dbReference>
<dbReference type="PANTHER" id="PTHR12561:SF3">
    <property type="entry name" value="LIPOYLTRANSFERASE 1, MITOCHONDRIAL"/>
    <property type="match status" value="1"/>
</dbReference>
<dbReference type="InterPro" id="IPR004562">
    <property type="entry name" value="LipoylTrfase_LipoateP_Ligase"/>
</dbReference>
<evidence type="ECO:0000259" key="6">
    <source>
        <dbReference type="PROSITE" id="PS51733"/>
    </source>
</evidence>
<dbReference type="PROSITE" id="PS51733">
    <property type="entry name" value="BPL_LPL_CATALYTIC"/>
    <property type="match status" value="1"/>
</dbReference>
<evidence type="ECO:0000313" key="7">
    <source>
        <dbReference type="EMBL" id="KAK0536768.1"/>
    </source>
</evidence>
<dbReference type="Gene3D" id="3.30.930.10">
    <property type="entry name" value="Bira Bifunctional Protein, Domain 2"/>
    <property type="match status" value="1"/>
</dbReference>
<feature type="region of interest" description="Disordered" evidence="5">
    <location>
        <begin position="164"/>
        <end position="184"/>
    </location>
</feature>
<gene>
    <name evidence="7" type="ORF">OC842_001867</name>
</gene>
<comment type="pathway">
    <text evidence="2">Protein modification; protein lipoylation via exogenous pathway; protein N(6)-(lipoyl)lysine from lipoate: step 2/2.</text>
</comment>
<organism evidence="7 8">
    <name type="scientific">Tilletia horrida</name>
    <dbReference type="NCBI Taxonomy" id="155126"/>
    <lineage>
        <taxon>Eukaryota</taxon>
        <taxon>Fungi</taxon>
        <taxon>Dikarya</taxon>
        <taxon>Basidiomycota</taxon>
        <taxon>Ustilaginomycotina</taxon>
        <taxon>Exobasidiomycetes</taxon>
        <taxon>Tilletiales</taxon>
        <taxon>Tilletiaceae</taxon>
        <taxon>Tilletia</taxon>
    </lineage>
</organism>
<feature type="domain" description="BPL/LPL catalytic" evidence="6">
    <location>
        <begin position="45"/>
        <end position="248"/>
    </location>
</feature>
<name>A0AAN6JM55_9BASI</name>
<protein>
    <recommendedName>
        <fullName evidence="4">Putative lipoate-protein ligase A</fullName>
    </recommendedName>
</protein>
<feature type="region of interest" description="Disordered" evidence="5">
    <location>
        <begin position="392"/>
        <end position="411"/>
    </location>
</feature>
<evidence type="ECO:0000313" key="8">
    <source>
        <dbReference type="Proteomes" id="UP001176521"/>
    </source>
</evidence>
<dbReference type="SUPFAM" id="SSF55681">
    <property type="entry name" value="Class II aaRS and biotin synthetases"/>
    <property type="match status" value="1"/>
</dbReference>
<sequence>MIIAYVSTSHDPTFNLAFEDHLFRTTSLTRARPWRPSKDNTDDEAGPRPLCLIYRNRPCVVIGRNQNPWKELNVREMARLGIPMVRRRSGGGSVFHDLGNTNYSIHVPKDIFTKRANAELVARSLNALIQQYNSNDEDSRLQPSVYVNHRSDICVRISPLTHTALPAPDDPATQPPTPDPAERKLSGSAYKLTAQRAYHHGTLLLDADLSALGHALRNSRGDALQSKGVASVRASVVNLLDAFPSARGRVTHRSVAQAIVSEFGRTYAADGAEERLMEHIPLEPSFVGPESELIAHGLLDRHSEAVLRESLAELQSWDWLYGQTPEFTHALVANSSSTQRSSAHPAAAAVGLESLKGKTHEGDMAPTAAAFPHGSFTLLLHCRRGIIERAELSGPPPATLSKGSTSRSQPLFPDAATESLLRSLPQRLEGKRYDDFAEELPSFLNGRTEDSFAEMQTPEMVDARLSRALDLLGFKGRNKAEAEDEKRRVALSFVRWLREVL</sequence>
<dbReference type="InterPro" id="IPR004143">
    <property type="entry name" value="BPL_LPL_catalytic"/>
</dbReference>
<proteinExistence type="inferred from homology"/>
<keyword evidence="8" id="KW-1185">Reference proteome</keyword>
<comment type="caution">
    <text evidence="7">The sequence shown here is derived from an EMBL/GenBank/DDBJ whole genome shotgun (WGS) entry which is preliminary data.</text>
</comment>
<evidence type="ECO:0000256" key="4">
    <source>
        <dbReference type="ARBA" id="ARBA00015925"/>
    </source>
</evidence>